<dbReference type="Gene3D" id="3.40.190.290">
    <property type="match status" value="1"/>
</dbReference>
<evidence type="ECO:0000256" key="4">
    <source>
        <dbReference type="ARBA" id="ARBA00023163"/>
    </source>
</evidence>
<dbReference type="InterPro" id="IPR036390">
    <property type="entry name" value="WH_DNA-bd_sf"/>
</dbReference>
<evidence type="ECO:0000313" key="7">
    <source>
        <dbReference type="Proteomes" id="UP000469385"/>
    </source>
</evidence>
<dbReference type="SUPFAM" id="SSF53850">
    <property type="entry name" value="Periplasmic binding protein-like II"/>
    <property type="match status" value="1"/>
</dbReference>
<dbReference type="InterPro" id="IPR000847">
    <property type="entry name" value="LysR_HTH_N"/>
</dbReference>
<dbReference type="EMBL" id="WSEL01000003">
    <property type="protein sequence ID" value="MVQ28460.1"/>
    <property type="molecule type" value="Genomic_DNA"/>
</dbReference>
<dbReference type="SUPFAM" id="SSF46785">
    <property type="entry name" value="Winged helix' DNA-binding domain"/>
    <property type="match status" value="1"/>
</dbReference>
<keyword evidence="2" id="KW-0805">Transcription regulation</keyword>
<dbReference type="PANTHER" id="PTHR30126:SF4">
    <property type="entry name" value="LYSR FAMILY TRANSCRIPTIONAL REGULATOR"/>
    <property type="match status" value="1"/>
</dbReference>
<dbReference type="PROSITE" id="PS50931">
    <property type="entry name" value="HTH_LYSR"/>
    <property type="match status" value="1"/>
</dbReference>
<evidence type="ECO:0000259" key="5">
    <source>
        <dbReference type="PROSITE" id="PS50931"/>
    </source>
</evidence>
<dbReference type="InterPro" id="IPR005119">
    <property type="entry name" value="LysR_subst-bd"/>
</dbReference>
<dbReference type="RefSeq" id="WP_157396561.1">
    <property type="nucleotide sequence ID" value="NZ_WSEL01000003.1"/>
</dbReference>
<organism evidence="6 7">
    <name type="scientific">Ramlibacter pinisoli</name>
    <dbReference type="NCBI Taxonomy" id="2682844"/>
    <lineage>
        <taxon>Bacteria</taxon>
        <taxon>Pseudomonadati</taxon>
        <taxon>Pseudomonadota</taxon>
        <taxon>Betaproteobacteria</taxon>
        <taxon>Burkholderiales</taxon>
        <taxon>Comamonadaceae</taxon>
        <taxon>Ramlibacter</taxon>
    </lineage>
</organism>
<accession>A0A6N8IQ99</accession>
<evidence type="ECO:0000313" key="6">
    <source>
        <dbReference type="EMBL" id="MVQ28460.1"/>
    </source>
</evidence>
<evidence type="ECO:0000256" key="1">
    <source>
        <dbReference type="ARBA" id="ARBA00009437"/>
    </source>
</evidence>
<sequence>MATPTPRDVLTPDALALLQTVARAGSFAAAARELGLVPSAVTYRVRQVEDALDALLFDRASRQARLTEAGAELLREGERLLGEVDAVANRVRRVATGWESQLTVAVDTVVSCSTVMELAQAFLEVAPTTRLRLRDEVLSGTLDTVINGQADLALGITLEPNNTAGVRSRPLGDLTFVFAVAPHHPVAALPEPVTDEQLQRHRVVAVADSVQRGDGLTLGLMAGQEVLTVPTMRAKLDAQLRGLGVGFLPEPLARPFLQTGRLVPKFTLRPNRLSRLGYAWRDGGVLGPGKGLQWWLQQLDSAATRTALLERHVGPLLG</sequence>
<dbReference type="PANTHER" id="PTHR30126">
    <property type="entry name" value="HTH-TYPE TRANSCRIPTIONAL REGULATOR"/>
    <property type="match status" value="1"/>
</dbReference>
<dbReference type="Pfam" id="PF00126">
    <property type="entry name" value="HTH_1"/>
    <property type="match status" value="1"/>
</dbReference>
<keyword evidence="7" id="KW-1185">Reference proteome</keyword>
<feature type="domain" description="HTH lysR-type" evidence="5">
    <location>
        <begin position="10"/>
        <end position="67"/>
    </location>
</feature>
<evidence type="ECO:0000256" key="3">
    <source>
        <dbReference type="ARBA" id="ARBA00023125"/>
    </source>
</evidence>
<dbReference type="Proteomes" id="UP000469385">
    <property type="component" value="Unassembled WGS sequence"/>
</dbReference>
<gene>
    <name evidence="6" type="ORF">GON04_03310</name>
</gene>
<dbReference type="InterPro" id="IPR036388">
    <property type="entry name" value="WH-like_DNA-bd_sf"/>
</dbReference>
<name>A0A6N8IQ99_9BURK</name>
<reference evidence="6 7" key="1">
    <citation type="submission" date="2019-12" db="EMBL/GenBank/DDBJ databases">
        <authorList>
            <person name="Huq M.A."/>
        </authorList>
    </citation>
    <scope>NUCLEOTIDE SEQUENCE [LARGE SCALE GENOMIC DNA]</scope>
    <source>
        <strain evidence="6 7">MAH-25</strain>
    </source>
</reference>
<proteinExistence type="inferred from homology"/>
<evidence type="ECO:0000256" key="2">
    <source>
        <dbReference type="ARBA" id="ARBA00023015"/>
    </source>
</evidence>
<protein>
    <submittedName>
        <fullName evidence="6">LysR family transcriptional regulator</fullName>
    </submittedName>
</protein>
<dbReference type="GO" id="GO:0003700">
    <property type="term" value="F:DNA-binding transcription factor activity"/>
    <property type="evidence" value="ECO:0007669"/>
    <property type="project" value="InterPro"/>
</dbReference>
<dbReference type="AlphaFoldDB" id="A0A6N8IQ99"/>
<dbReference type="Pfam" id="PF03466">
    <property type="entry name" value="LysR_substrate"/>
    <property type="match status" value="1"/>
</dbReference>
<dbReference type="GO" id="GO:0000976">
    <property type="term" value="F:transcription cis-regulatory region binding"/>
    <property type="evidence" value="ECO:0007669"/>
    <property type="project" value="TreeGrafter"/>
</dbReference>
<dbReference type="Gene3D" id="1.10.10.10">
    <property type="entry name" value="Winged helix-like DNA-binding domain superfamily/Winged helix DNA-binding domain"/>
    <property type="match status" value="1"/>
</dbReference>
<comment type="similarity">
    <text evidence="1">Belongs to the LysR transcriptional regulatory family.</text>
</comment>
<keyword evidence="4" id="KW-0804">Transcription</keyword>
<comment type="caution">
    <text evidence="6">The sequence shown here is derived from an EMBL/GenBank/DDBJ whole genome shotgun (WGS) entry which is preliminary data.</text>
</comment>
<keyword evidence="3" id="KW-0238">DNA-binding</keyword>